<evidence type="ECO:0000256" key="1">
    <source>
        <dbReference type="ARBA" id="ARBA00009176"/>
    </source>
</evidence>
<keyword evidence="3" id="KW-0326">Glycosidase</keyword>
<evidence type="ECO:0000256" key="3">
    <source>
        <dbReference type="ARBA" id="ARBA00023295"/>
    </source>
</evidence>
<evidence type="ECO:0000256" key="2">
    <source>
        <dbReference type="ARBA" id="ARBA00022801"/>
    </source>
</evidence>
<proteinExistence type="inferred from homology"/>
<dbReference type="Pfam" id="PF01156">
    <property type="entry name" value="IU_nuc_hydro"/>
    <property type="match status" value="1"/>
</dbReference>
<gene>
    <name evidence="5" type="ORF">PCOR1329_LOCUS56399</name>
</gene>
<dbReference type="Gene3D" id="3.90.245.10">
    <property type="entry name" value="Ribonucleoside hydrolase-like"/>
    <property type="match status" value="1"/>
</dbReference>
<sequence length="343" mass="36150">MALPLILDVDTGVDDALALLLALRCSQAQVLAVTCVHGNTDVDQVLRNTLQVLDAAAAPGALPVARGFADALVEPPRRCPDIMGHDGLADLQTREGPQPPPGVQLLLDTLRAAASPVTVVALGPLTNVAVAIRTDPDVWREKLGRLVWMGGAVSAGGNSSAWAEANALGDPEAAHIVLASGLPVLIYPWDVFEKPAFSREELTAYAAAAAGAPRTCEDSAGALATRLMLFLMSKFGGETTIGDAGALAVALDPRLATVRSLHVAVELRGGHTRGMTVCDLRPRRGGPAPNVEVVVDVDAQAIKDMFAGRSEDLWPSEKLRRPTYAGNFPLWNSLEDKFAKQNI</sequence>
<dbReference type="PANTHER" id="PTHR12304:SF4">
    <property type="entry name" value="URIDINE NUCLEOSIDASE"/>
    <property type="match status" value="1"/>
</dbReference>
<dbReference type="InterPro" id="IPR001910">
    <property type="entry name" value="Inosine/uridine_hydrolase_dom"/>
</dbReference>
<keyword evidence="2" id="KW-0378">Hydrolase</keyword>
<keyword evidence="6" id="KW-1185">Reference proteome</keyword>
<comment type="similarity">
    <text evidence="1">Belongs to the IUNH family.</text>
</comment>
<dbReference type="PANTHER" id="PTHR12304">
    <property type="entry name" value="INOSINE-URIDINE PREFERRING NUCLEOSIDE HYDROLASE"/>
    <property type="match status" value="1"/>
</dbReference>
<evidence type="ECO:0000313" key="5">
    <source>
        <dbReference type="EMBL" id="CAK0870245.1"/>
    </source>
</evidence>
<organism evidence="5 6">
    <name type="scientific">Prorocentrum cordatum</name>
    <dbReference type="NCBI Taxonomy" id="2364126"/>
    <lineage>
        <taxon>Eukaryota</taxon>
        <taxon>Sar</taxon>
        <taxon>Alveolata</taxon>
        <taxon>Dinophyceae</taxon>
        <taxon>Prorocentrales</taxon>
        <taxon>Prorocentraceae</taxon>
        <taxon>Prorocentrum</taxon>
    </lineage>
</organism>
<dbReference type="InterPro" id="IPR036452">
    <property type="entry name" value="Ribo_hydro-like"/>
</dbReference>
<feature type="domain" description="Inosine/uridine-preferring nucleoside hydrolase" evidence="4">
    <location>
        <begin position="5"/>
        <end position="303"/>
    </location>
</feature>
<dbReference type="Proteomes" id="UP001189429">
    <property type="component" value="Unassembled WGS sequence"/>
</dbReference>
<reference evidence="5" key="1">
    <citation type="submission" date="2023-10" db="EMBL/GenBank/DDBJ databases">
        <authorList>
            <person name="Chen Y."/>
            <person name="Shah S."/>
            <person name="Dougan E. K."/>
            <person name="Thang M."/>
            <person name="Chan C."/>
        </authorList>
    </citation>
    <scope>NUCLEOTIDE SEQUENCE [LARGE SCALE GENOMIC DNA]</scope>
</reference>
<dbReference type="InterPro" id="IPR023186">
    <property type="entry name" value="IUNH"/>
</dbReference>
<dbReference type="SUPFAM" id="SSF53590">
    <property type="entry name" value="Nucleoside hydrolase"/>
    <property type="match status" value="1"/>
</dbReference>
<evidence type="ECO:0000313" key="6">
    <source>
        <dbReference type="Proteomes" id="UP001189429"/>
    </source>
</evidence>
<evidence type="ECO:0000259" key="4">
    <source>
        <dbReference type="Pfam" id="PF01156"/>
    </source>
</evidence>
<dbReference type="EMBL" id="CAUYUJ010016941">
    <property type="protein sequence ID" value="CAK0870245.1"/>
    <property type="molecule type" value="Genomic_DNA"/>
</dbReference>
<name>A0ABN9VF78_9DINO</name>
<accession>A0ABN9VF78</accession>
<protein>
    <recommendedName>
        <fullName evidence="4">Inosine/uridine-preferring nucleoside hydrolase domain-containing protein</fullName>
    </recommendedName>
</protein>
<comment type="caution">
    <text evidence="5">The sequence shown here is derived from an EMBL/GenBank/DDBJ whole genome shotgun (WGS) entry which is preliminary data.</text>
</comment>